<reference evidence="1 2" key="2">
    <citation type="submission" date="2020-04" db="EMBL/GenBank/DDBJ databases">
        <title>Genome sequencing and assembly of multiple isolates from the Colletotrichum gloeosporioides species complex.</title>
        <authorList>
            <person name="Gan P."/>
            <person name="Shirasu K."/>
        </authorList>
    </citation>
    <scope>NUCLEOTIDE SEQUENCE [LARGE SCALE GENOMIC DNA]</scope>
    <source>
        <strain evidence="1 2">Nara gc5</strain>
    </source>
</reference>
<name>A0A7J6ILB3_COLFN</name>
<gene>
    <name evidence="1" type="ORF">CGGC5_v014573</name>
</gene>
<reference evidence="1 2" key="1">
    <citation type="submission" date="2012-08" db="EMBL/GenBank/DDBJ databases">
        <authorList>
            <person name="Gan P.H.P."/>
            <person name="Ikeda K."/>
            <person name="Irieda H."/>
            <person name="Narusaka M."/>
            <person name="O'Connell R.J."/>
            <person name="Narusaka Y."/>
            <person name="Takano Y."/>
            <person name="Kubo Y."/>
            <person name="Shirasu K."/>
        </authorList>
    </citation>
    <scope>NUCLEOTIDE SEQUENCE [LARGE SCALE GENOMIC DNA]</scope>
    <source>
        <strain evidence="1 2">Nara gc5</strain>
    </source>
</reference>
<evidence type="ECO:0000313" key="2">
    <source>
        <dbReference type="Proteomes" id="UP000011096"/>
    </source>
</evidence>
<dbReference type="Proteomes" id="UP000011096">
    <property type="component" value="Unassembled WGS sequence"/>
</dbReference>
<protein>
    <submittedName>
        <fullName evidence="1">Uncharacterized protein</fullName>
    </submittedName>
</protein>
<dbReference type="AlphaFoldDB" id="A0A7J6ILB3"/>
<keyword evidence="2" id="KW-1185">Reference proteome</keyword>
<dbReference type="GeneID" id="90980375"/>
<sequence>MIMMSLDASVTVLDTGAGLLASAVVSISNPALECRTFSCNVCDDSDGSLDILYQWKRFSSKYCSGQLGSHGFCK</sequence>
<proteinExistence type="predicted"/>
<dbReference type="EMBL" id="ANPB02000009">
    <property type="protein sequence ID" value="KAF4476585.1"/>
    <property type="molecule type" value="Genomic_DNA"/>
</dbReference>
<comment type="caution">
    <text evidence="1">The sequence shown here is derived from an EMBL/GenBank/DDBJ whole genome shotgun (WGS) entry which is preliminary data.</text>
</comment>
<dbReference type="RefSeq" id="XP_066007461.1">
    <property type="nucleotide sequence ID" value="XM_066153119.1"/>
</dbReference>
<dbReference type="OrthoDB" id="10289221at2759"/>
<accession>A0A7J6ILB3</accession>
<dbReference type="InParanoid" id="A0A7J6ILB3"/>
<organism evidence="1 2">
    <name type="scientific">Colletotrichum fructicola (strain Nara gc5)</name>
    <name type="common">Anthracnose fungus</name>
    <name type="synonym">Colletotrichum gloeosporioides (strain Nara gc5)</name>
    <dbReference type="NCBI Taxonomy" id="1213859"/>
    <lineage>
        <taxon>Eukaryota</taxon>
        <taxon>Fungi</taxon>
        <taxon>Dikarya</taxon>
        <taxon>Ascomycota</taxon>
        <taxon>Pezizomycotina</taxon>
        <taxon>Sordariomycetes</taxon>
        <taxon>Hypocreomycetidae</taxon>
        <taxon>Glomerellales</taxon>
        <taxon>Glomerellaceae</taxon>
        <taxon>Colletotrichum</taxon>
        <taxon>Colletotrichum gloeosporioides species complex</taxon>
    </lineage>
</organism>
<evidence type="ECO:0000313" key="1">
    <source>
        <dbReference type="EMBL" id="KAF4476585.1"/>
    </source>
</evidence>